<evidence type="ECO:0000256" key="9">
    <source>
        <dbReference type="PROSITE-ProRule" id="PRU00042"/>
    </source>
</evidence>
<dbReference type="PANTHER" id="PTHR26374:SF456">
    <property type="entry name" value="ZINC FINGER PROTEIN ZAT5-LIKE"/>
    <property type="match status" value="1"/>
</dbReference>
<keyword evidence="5" id="KW-0862">Zinc</keyword>
<dbReference type="SUPFAM" id="SSF57667">
    <property type="entry name" value="beta-beta-alpha zinc fingers"/>
    <property type="match status" value="1"/>
</dbReference>
<evidence type="ECO:0000259" key="11">
    <source>
        <dbReference type="PROSITE" id="PS50157"/>
    </source>
</evidence>
<keyword evidence="4 9" id="KW-0863">Zinc-finger</keyword>
<dbReference type="Gene3D" id="3.30.160.60">
    <property type="entry name" value="Classic Zinc Finger"/>
    <property type="match status" value="1"/>
</dbReference>
<gene>
    <name evidence="12" type="ORF">ZIOFF_036086</name>
</gene>
<evidence type="ECO:0000256" key="1">
    <source>
        <dbReference type="ARBA" id="ARBA00004123"/>
    </source>
</evidence>
<reference evidence="12 13" key="1">
    <citation type="submission" date="2020-08" db="EMBL/GenBank/DDBJ databases">
        <title>Plant Genome Project.</title>
        <authorList>
            <person name="Zhang R.-G."/>
        </authorList>
    </citation>
    <scope>NUCLEOTIDE SEQUENCE [LARGE SCALE GENOMIC DNA]</scope>
    <source>
        <tissue evidence="12">Rhizome</tissue>
    </source>
</reference>
<evidence type="ECO:0000256" key="8">
    <source>
        <dbReference type="ARBA" id="ARBA00023242"/>
    </source>
</evidence>
<feature type="domain" description="C2H2-type" evidence="11">
    <location>
        <begin position="138"/>
        <end position="160"/>
    </location>
</feature>
<name>A0A8J5GPT3_ZINOF</name>
<dbReference type="PROSITE" id="PS00028">
    <property type="entry name" value="ZINC_FINGER_C2H2_1"/>
    <property type="match status" value="2"/>
</dbReference>
<keyword evidence="6" id="KW-0805">Transcription regulation</keyword>
<dbReference type="InterPro" id="IPR036236">
    <property type="entry name" value="Znf_C2H2_sf"/>
</dbReference>
<keyword evidence="2" id="KW-0479">Metal-binding</keyword>
<accession>A0A8J5GPT3</accession>
<keyword evidence="8" id="KW-0539">Nucleus</keyword>
<dbReference type="GO" id="GO:0008270">
    <property type="term" value="F:zinc ion binding"/>
    <property type="evidence" value="ECO:0007669"/>
    <property type="project" value="UniProtKB-KW"/>
</dbReference>
<evidence type="ECO:0000313" key="12">
    <source>
        <dbReference type="EMBL" id="KAG6503762.1"/>
    </source>
</evidence>
<evidence type="ECO:0000256" key="10">
    <source>
        <dbReference type="SAM" id="MobiDB-lite"/>
    </source>
</evidence>
<feature type="compositionally biased region" description="Low complexity" evidence="10">
    <location>
        <begin position="23"/>
        <end position="41"/>
    </location>
</feature>
<dbReference type="SMART" id="SM00355">
    <property type="entry name" value="ZnF_C2H2"/>
    <property type="match status" value="2"/>
</dbReference>
<dbReference type="InterPro" id="IPR013087">
    <property type="entry name" value="Znf_C2H2_type"/>
</dbReference>
<keyword evidence="3" id="KW-0677">Repeat</keyword>
<feature type="domain" description="C2H2-type" evidence="11">
    <location>
        <begin position="80"/>
        <end position="107"/>
    </location>
</feature>
<comment type="caution">
    <text evidence="12">The sequence shown here is derived from an EMBL/GenBank/DDBJ whole genome shotgun (WGS) entry which is preliminary data.</text>
</comment>
<feature type="compositionally biased region" description="Basic and acidic residues" evidence="10">
    <location>
        <begin position="1"/>
        <end position="13"/>
    </location>
</feature>
<evidence type="ECO:0000256" key="4">
    <source>
        <dbReference type="ARBA" id="ARBA00022771"/>
    </source>
</evidence>
<keyword evidence="7" id="KW-0804">Transcription</keyword>
<dbReference type="GO" id="GO:0005634">
    <property type="term" value="C:nucleus"/>
    <property type="evidence" value="ECO:0007669"/>
    <property type="project" value="UniProtKB-SubCell"/>
</dbReference>
<evidence type="ECO:0000256" key="6">
    <source>
        <dbReference type="ARBA" id="ARBA00023015"/>
    </source>
</evidence>
<keyword evidence="13" id="KW-1185">Reference proteome</keyword>
<dbReference type="Pfam" id="PF13912">
    <property type="entry name" value="zf-C2H2_6"/>
    <property type="match status" value="2"/>
</dbReference>
<dbReference type="EMBL" id="JACMSC010000010">
    <property type="protein sequence ID" value="KAG6503762.1"/>
    <property type="molecule type" value="Genomic_DNA"/>
</dbReference>
<dbReference type="PROSITE" id="PS50157">
    <property type="entry name" value="ZINC_FINGER_C2H2_2"/>
    <property type="match status" value="2"/>
</dbReference>
<dbReference type="PANTHER" id="PTHR26374">
    <property type="entry name" value="ZINC FINGER PROTEIN ZAT5"/>
    <property type="match status" value="1"/>
</dbReference>
<feature type="region of interest" description="Disordered" evidence="10">
    <location>
        <begin position="1"/>
        <end position="46"/>
    </location>
</feature>
<dbReference type="Proteomes" id="UP000734854">
    <property type="component" value="Unassembled WGS sequence"/>
</dbReference>
<sequence>MELELAKEYKNEGSNRGTRKNRASGTTTTSSASSEEFSSGVTEEEEEEEEYMANCLMLLSRGLVDVGTVTPASRCRSGGYECKTCNKSFPSFQALGGHRASHKKTRAVPETTIELRLQSATGTVAVSALLDSNRVRLHECSICGSKFSSGQALGGHMRRHRPIWERRPSLDLSPPDRQRRHILIAASDVKRLCIAPTPHRSVASLPCALAPALIALLCCDLGAQQSCPSFYSLLPFPLMP</sequence>
<evidence type="ECO:0000256" key="5">
    <source>
        <dbReference type="ARBA" id="ARBA00022833"/>
    </source>
</evidence>
<dbReference type="AlphaFoldDB" id="A0A8J5GPT3"/>
<evidence type="ECO:0000313" key="13">
    <source>
        <dbReference type="Proteomes" id="UP000734854"/>
    </source>
</evidence>
<evidence type="ECO:0000256" key="3">
    <source>
        <dbReference type="ARBA" id="ARBA00022737"/>
    </source>
</evidence>
<organism evidence="12 13">
    <name type="scientific">Zingiber officinale</name>
    <name type="common">Ginger</name>
    <name type="synonym">Amomum zingiber</name>
    <dbReference type="NCBI Taxonomy" id="94328"/>
    <lineage>
        <taxon>Eukaryota</taxon>
        <taxon>Viridiplantae</taxon>
        <taxon>Streptophyta</taxon>
        <taxon>Embryophyta</taxon>
        <taxon>Tracheophyta</taxon>
        <taxon>Spermatophyta</taxon>
        <taxon>Magnoliopsida</taxon>
        <taxon>Liliopsida</taxon>
        <taxon>Zingiberales</taxon>
        <taxon>Zingiberaceae</taxon>
        <taxon>Zingiber</taxon>
    </lineage>
</organism>
<protein>
    <recommendedName>
        <fullName evidence="11">C2H2-type domain-containing protein</fullName>
    </recommendedName>
</protein>
<proteinExistence type="predicted"/>
<evidence type="ECO:0000256" key="7">
    <source>
        <dbReference type="ARBA" id="ARBA00023163"/>
    </source>
</evidence>
<evidence type="ECO:0000256" key="2">
    <source>
        <dbReference type="ARBA" id="ARBA00022723"/>
    </source>
</evidence>
<comment type="subcellular location">
    <subcellularLocation>
        <location evidence="1">Nucleus</location>
    </subcellularLocation>
</comment>